<dbReference type="Ensembl" id="ENSSDUT00000021282.1">
    <property type="protein sequence ID" value="ENSSDUP00000020904.1"/>
    <property type="gene ID" value="ENSSDUG00000015211.1"/>
</dbReference>
<evidence type="ECO:0000313" key="2">
    <source>
        <dbReference type="Ensembl" id="ENSSDUP00000020904.1"/>
    </source>
</evidence>
<dbReference type="GeneTree" id="ENSGT00940000178338"/>
<keyword evidence="1" id="KW-0472">Membrane</keyword>
<evidence type="ECO:0000256" key="1">
    <source>
        <dbReference type="SAM" id="Phobius"/>
    </source>
</evidence>
<dbReference type="OMA" id="NDSCKER"/>
<reference evidence="2" key="1">
    <citation type="submission" date="2025-08" db="UniProtKB">
        <authorList>
            <consortium name="Ensembl"/>
        </authorList>
    </citation>
    <scope>IDENTIFICATION</scope>
</reference>
<protein>
    <recommendedName>
        <fullName evidence="4">TNF family profile domain-containing protein</fullName>
    </recommendedName>
</protein>
<dbReference type="SUPFAM" id="SSF49842">
    <property type="entry name" value="TNF-like"/>
    <property type="match status" value="1"/>
</dbReference>
<name>A0A3B4UR32_SERDU</name>
<organism evidence="2 3">
    <name type="scientific">Seriola dumerili</name>
    <name type="common">Greater amberjack</name>
    <name type="synonym">Caranx dumerili</name>
    <dbReference type="NCBI Taxonomy" id="41447"/>
    <lineage>
        <taxon>Eukaryota</taxon>
        <taxon>Metazoa</taxon>
        <taxon>Chordata</taxon>
        <taxon>Craniata</taxon>
        <taxon>Vertebrata</taxon>
        <taxon>Euteleostomi</taxon>
        <taxon>Actinopterygii</taxon>
        <taxon>Neopterygii</taxon>
        <taxon>Teleostei</taxon>
        <taxon>Neoteleostei</taxon>
        <taxon>Acanthomorphata</taxon>
        <taxon>Carangaria</taxon>
        <taxon>Carangiformes</taxon>
        <taxon>Carangidae</taxon>
        <taxon>Seriola</taxon>
    </lineage>
</organism>
<dbReference type="AlphaFoldDB" id="A0A3B4UR32"/>
<reference evidence="2" key="2">
    <citation type="submission" date="2025-09" db="UniProtKB">
        <authorList>
            <consortium name="Ensembl"/>
        </authorList>
    </citation>
    <scope>IDENTIFICATION</scope>
</reference>
<dbReference type="Proteomes" id="UP000261420">
    <property type="component" value="Unplaced"/>
</dbReference>
<keyword evidence="1" id="KW-1133">Transmembrane helix</keyword>
<sequence length="192" mass="21428">FYHLSSCSSQAQADLSTAIGLTMPQHTQQSLVHVLLLWTTILSILIHICFMQNHPSKQDIQNDDSKKTNTQLIATFLSPTEANSTKWLAKNPDTNLASEKGEVLTINKDGYYFLNLQVTLCSCKNLHTVQLQWNKKVIVHGWINTDTCSTGLLGKVEELFAGGTLEVIVNPKMCIKTSEALTHLGIIYMRKP</sequence>
<proteinExistence type="predicted"/>
<feature type="transmembrane region" description="Helical" evidence="1">
    <location>
        <begin position="31"/>
        <end position="50"/>
    </location>
</feature>
<evidence type="ECO:0008006" key="4">
    <source>
        <dbReference type="Google" id="ProtNLM"/>
    </source>
</evidence>
<dbReference type="Gene3D" id="2.60.120.40">
    <property type="match status" value="1"/>
</dbReference>
<accession>A0A3B4UR32</accession>
<evidence type="ECO:0000313" key="3">
    <source>
        <dbReference type="Proteomes" id="UP000261420"/>
    </source>
</evidence>
<keyword evidence="1" id="KW-0812">Transmembrane</keyword>
<keyword evidence="3" id="KW-1185">Reference proteome</keyword>
<dbReference type="InterPro" id="IPR008983">
    <property type="entry name" value="Tumour_necrosis_fac-like_dom"/>
</dbReference>